<keyword evidence="4" id="KW-0805">Transcription regulation</keyword>
<evidence type="ECO:0000256" key="4">
    <source>
        <dbReference type="ARBA" id="ARBA00023015"/>
    </source>
</evidence>
<organism evidence="7">
    <name type="scientific">marine sediment metagenome</name>
    <dbReference type="NCBI Taxonomy" id="412755"/>
    <lineage>
        <taxon>unclassified sequences</taxon>
        <taxon>metagenomes</taxon>
        <taxon>ecological metagenomes</taxon>
    </lineage>
</organism>
<keyword evidence="6" id="KW-0804">Transcription</keyword>
<dbReference type="CDD" id="cd07153">
    <property type="entry name" value="Fur_like"/>
    <property type="match status" value="1"/>
</dbReference>
<dbReference type="Gene3D" id="3.30.1490.190">
    <property type="match status" value="1"/>
</dbReference>
<dbReference type="Pfam" id="PF01475">
    <property type="entry name" value="FUR"/>
    <property type="match status" value="1"/>
</dbReference>
<dbReference type="InterPro" id="IPR036388">
    <property type="entry name" value="WH-like_DNA-bd_sf"/>
</dbReference>
<gene>
    <name evidence="7" type="ORF">LCGC14_1592070</name>
</gene>
<dbReference type="AlphaFoldDB" id="A0A0F9IDK0"/>
<proteinExistence type="inferred from homology"/>
<dbReference type="GO" id="GO:0045892">
    <property type="term" value="P:negative regulation of DNA-templated transcription"/>
    <property type="evidence" value="ECO:0007669"/>
    <property type="project" value="TreeGrafter"/>
</dbReference>
<dbReference type="InterPro" id="IPR036390">
    <property type="entry name" value="WH_DNA-bd_sf"/>
</dbReference>
<evidence type="ECO:0000256" key="5">
    <source>
        <dbReference type="ARBA" id="ARBA00023125"/>
    </source>
</evidence>
<keyword evidence="3" id="KW-0862">Zinc</keyword>
<comment type="caution">
    <text evidence="7">The sequence shown here is derived from an EMBL/GenBank/DDBJ whole genome shotgun (WGS) entry which is preliminary data.</text>
</comment>
<protein>
    <recommendedName>
        <fullName evidence="8">Transcriptional repressor</fullName>
    </recommendedName>
</protein>
<evidence type="ECO:0000256" key="1">
    <source>
        <dbReference type="ARBA" id="ARBA00007957"/>
    </source>
</evidence>
<evidence type="ECO:0000313" key="7">
    <source>
        <dbReference type="EMBL" id="KKM25726.1"/>
    </source>
</evidence>
<sequence>MSGHGAIMESLREVGYRLTPQRMLIVSIIHGAEEHMSAEAIHEQVVKQYPYVDISTVYRTLQILKKLRLASETDLGGGRVVYELTQEVRHHHLVCRQCGHTFPMDDELMEPLRARLLEKHGFQADMEHFAIFGVCQRCAAKKS</sequence>
<evidence type="ECO:0000256" key="3">
    <source>
        <dbReference type="ARBA" id="ARBA00022833"/>
    </source>
</evidence>
<dbReference type="SUPFAM" id="SSF46785">
    <property type="entry name" value="Winged helix' DNA-binding domain"/>
    <property type="match status" value="1"/>
</dbReference>
<dbReference type="GO" id="GO:0000976">
    <property type="term" value="F:transcription cis-regulatory region binding"/>
    <property type="evidence" value="ECO:0007669"/>
    <property type="project" value="TreeGrafter"/>
</dbReference>
<dbReference type="GO" id="GO:0008270">
    <property type="term" value="F:zinc ion binding"/>
    <property type="evidence" value="ECO:0007669"/>
    <property type="project" value="TreeGrafter"/>
</dbReference>
<comment type="similarity">
    <text evidence="1">Belongs to the Fur family.</text>
</comment>
<keyword evidence="2" id="KW-0678">Repressor</keyword>
<dbReference type="GO" id="GO:1900376">
    <property type="term" value="P:regulation of secondary metabolite biosynthetic process"/>
    <property type="evidence" value="ECO:0007669"/>
    <property type="project" value="TreeGrafter"/>
</dbReference>
<dbReference type="EMBL" id="LAZR01012656">
    <property type="protein sequence ID" value="KKM25726.1"/>
    <property type="molecule type" value="Genomic_DNA"/>
</dbReference>
<evidence type="ECO:0008006" key="8">
    <source>
        <dbReference type="Google" id="ProtNLM"/>
    </source>
</evidence>
<dbReference type="InterPro" id="IPR043135">
    <property type="entry name" value="Fur_C"/>
</dbReference>
<reference evidence="7" key="1">
    <citation type="journal article" date="2015" name="Nature">
        <title>Complex archaea that bridge the gap between prokaryotes and eukaryotes.</title>
        <authorList>
            <person name="Spang A."/>
            <person name="Saw J.H."/>
            <person name="Jorgensen S.L."/>
            <person name="Zaremba-Niedzwiedzka K."/>
            <person name="Martijn J."/>
            <person name="Lind A.E."/>
            <person name="van Eijk R."/>
            <person name="Schleper C."/>
            <person name="Guy L."/>
            <person name="Ettema T.J."/>
        </authorList>
    </citation>
    <scope>NUCLEOTIDE SEQUENCE</scope>
</reference>
<dbReference type="Gene3D" id="1.10.10.10">
    <property type="entry name" value="Winged helix-like DNA-binding domain superfamily/Winged helix DNA-binding domain"/>
    <property type="match status" value="1"/>
</dbReference>
<dbReference type="PANTHER" id="PTHR33202">
    <property type="entry name" value="ZINC UPTAKE REGULATION PROTEIN"/>
    <property type="match status" value="1"/>
</dbReference>
<evidence type="ECO:0000256" key="2">
    <source>
        <dbReference type="ARBA" id="ARBA00022491"/>
    </source>
</evidence>
<dbReference type="InterPro" id="IPR002481">
    <property type="entry name" value="FUR"/>
</dbReference>
<name>A0A0F9IDK0_9ZZZZ</name>
<dbReference type="GO" id="GO:0003700">
    <property type="term" value="F:DNA-binding transcription factor activity"/>
    <property type="evidence" value="ECO:0007669"/>
    <property type="project" value="InterPro"/>
</dbReference>
<evidence type="ECO:0000256" key="6">
    <source>
        <dbReference type="ARBA" id="ARBA00023163"/>
    </source>
</evidence>
<accession>A0A0F9IDK0</accession>
<dbReference type="PANTHER" id="PTHR33202:SF7">
    <property type="entry name" value="FERRIC UPTAKE REGULATION PROTEIN"/>
    <property type="match status" value="1"/>
</dbReference>
<keyword evidence="5" id="KW-0238">DNA-binding</keyword>